<dbReference type="KEGG" id="vg:26613198"/>
<proteinExistence type="predicted"/>
<dbReference type="RefSeq" id="YP_009194260.1">
    <property type="nucleotide sequence ID" value="NC_028750.1"/>
</dbReference>
<organism evidence="1 2">
    <name type="scientific">Klebsiella phage Matisse</name>
    <dbReference type="NCBI Taxonomy" id="1675607"/>
    <lineage>
        <taxon>Viruses</taxon>
        <taxon>Duplodnaviria</taxon>
        <taxon>Heunggongvirae</taxon>
        <taxon>Uroviricota</taxon>
        <taxon>Caudoviricetes</taxon>
        <taxon>Pantevenvirales</taxon>
        <taxon>Straboviridae</taxon>
        <taxon>Slopekvirus</taxon>
        <taxon>Slopekvirus matisse</taxon>
    </lineage>
</organism>
<dbReference type="Proteomes" id="UP000203408">
    <property type="component" value="Segment"/>
</dbReference>
<accession>A0A0K1LQA0</accession>
<reference evidence="1 2" key="1">
    <citation type="journal article" date="2015" name="Genome Announc.">
        <title>Complete Genome Sequence of Carbapenemase-Producing Klebsiella pneumoniae Myophage Matisse.</title>
        <authorList>
            <person name="Provasek V.E."/>
            <person name="Lessor L.E."/>
            <person name="Cahill J.L."/>
            <person name="Rasche E.S."/>
            <person name="Kuty Everett G.F."/>
        </authorList>
    </citation>
    <scope>NUCLEOTIDE SEQUENCE [LARGE SCALE GENOMIC DNA]</scope>
</reference>
<keyword evidence="2" id="KW-1185">Reference proteome</keyword>
<sequence>MRIAIIGAALGVIGDRLVNCMIEELKSSPYPFSMEWNNQFPNLVGEEPTIHKVKPYRNPVVPKSLHRQSVNRGK</sequence>
<protein>
    <submittedName>
        <fullName evidence="1">Uncharacterized protein</fullName>
    </submittedName>
</protein>
<dbReference type="GeneID" id="26613198"/>
<gene>
    <name evidence="1" type="ORF">CPT_Matisse16</name>
</gene>
<dbReference type="EMBL" id="KT001918">
    <property type="protein sequence ID" value="AKU44320.1"/>
    <property type="molecule type" value="Genomic_DNA"/>
</dbReference>
<evidence type="ECO:0000313" key="2">
    <source>
        <dbReference type="Proteomes" id="UP000203408"/>
    </source>
</evidence>
<evidence type="ECO:0000313" key="1">
    <source>
        <dbReference type="EMBL" id="AKU44320.1"/>
    </source>
</evidence>
<name>A0A0K1LQA0_9CAUD</name>